<gene>
    <name evidence="10" type="ORF">CH365_00685</name>
</gene>
<evidence type="ECO:0000256" key="1">
    <source>
        <dbReference type="ARBA" id="ARBA00004141"/>
    </source>
</evidence>
<dbReference type="InterPro" id="IPR018303">
    <property type="entry name" value="ATPase_P-typ_P_site"/>
</dbReference>
<feature type="transmembrane region" description="Helical" evidence="8">
    <location>
        <begin position="253"/>
        <end position="280"/>
    </location>
</feature>
<dbReference type="SUPFAM" id="SSF81660">
    <property type="entry name" value="Metal cation-transporting ATPase, ATP-binding domain N"/>
    <property type="match status" value="1"/>
</dbReference>
<dbReference type="InterPro" id="IPR023298">
    <property type="entry name" value="ATPase_P-typ_TM_dom_sf"/>
</dbReference>
<dbReference type="PRINTS" id="PR00119">
    <property type="entry name" value="CATATPASE"/>
</dbReference>
<feature type="transmembrane region" description="Helical" evidence="8">
    <location>
        <begin position="39"/>
        <end position="62"/>
    </location>
</feature>
<evidence type="ECO:0000256" key="3">
    <source>
        <dbReference type="ARBA" id="ARBA00022741"/>
    </source>
</evidence>
<dbReference type="GO" id="GO:0005524">
    <property type="term" value="F:ATP binding"/>
    <property type="evidence" value="ECO:0007669"/>
    <property type="project" value="UniProtKB-KW"/>
</dbReference>
<feature type="transmembrane region" description="Helical" evidence="8">
    <location>
        <begin position="712"/>
        <end position="734"/>
    </location>
</feature>
<dbReference type="InterPro" id="IPR008250">
    <property type="entry name" value="ATPase_P-typ_transduc_dom_A_sf"/>
</dbReference>
<dbReference type="SFLD" id="SFLDS00003">
    <property type="entry name" value="Haloacid_Dehalogenase"/>
    <property type="match status" value="1"/>
</dbReference>
<dbReference type="PANTHER" id="PTHR42861">
    <property type="entry name" value="CALCIUM-TRANSPORTING ATPASE"/>
    <property type="match status" value="1"/>
</dbReference>
<dbReference type="PRINTS" id="PR00120">
    <property type="entry name" value="HATPASE"/>
</dbReference>
<dbReference type="RefSeq" id="WP_100766686.1">
    <property type="nucleotide sequence ID" value="NZ_NPEA01000001.1"/>
</dbReference>
<evidence type="ECO:0000313" key="10">
    <source>
        <dbReference type="EMBL" id="PJZ78782.1"/>
    </source>
</evidence>
<comment type="caution">
    <text evidence="10">The sequence shown here is derived from an EMBL/GenBank/DDBJ whole genome shotgun (WGS) entry which is preliminary data.</text>
</comment>
<evidence type="ECO:0000259" key="9">
    <source>
        <dbReference type="SMART" id="SM00831"/>
    </source>
</evidence>
<dbReference type="GO" id="GO:0016020">
    <property type="term" value="C:membrane"/>
    <property type="evidence" value="ECO:0007669"/>
    <property type="project" value="UniProtKB-SubCell"/>
</dbReference>
<name>A0A2N0A369_9LEPT</name>
<dbReference type="Gene3D" id="2.70.150.10">
    <property type="entry name" value="Calcium-transporting ATPase, cytoplasmic transduction domain A"/>
    <property type="match status" value="1"/>
</dbReference>
<protein>
    <submittedName>
        <fullName evidence="10">Cation transporter</fullName>
    </submittedName>
</protein>
<dbReference type="InterPro" id="IPR059000">
    <property type="entry name" value="ATPase_P-type_domA"/>
</dbReference>
<dbReference type="SUPFAM" id="SSF56784">
    <property type="entry name" value="HAD-like"/>
    <property type="match status" value="1"/>
</dbReference>
<dbReference type="Gene3D" id="1.20.1110.10">
    <property type="entry name" value="Calcium-transporting ATPase, transmembrane domain"/>
    <property type="match status" value="1"/>
</dbReference>
<dbReference type="SUPFAM" id="SSF81653">
    <property type="entry name" value="Calcium ATPase, transduction domain A"/>
    <property type="match status" value="1"/>
</dbReference>
<comment type="subcellular location">
    <subcellularLocation>
        <location evidence="1">Membrane</location>
        <topology evidence="1">Multi-pass membrane protein</topology>
    </subcellularLocation>
</comment>
<dbReference type="InterPro" id="IPR044492">
    <property type="entry name" value="P_typ_ATPase_HD_dom"/>
</dbReference>
<dbReference type="InterPro" id="IPR006068">
    <property type="entry name" value="ATPase_P-typ_cation-transptr_C"/>
</dbReference>
<feature type="transmembrane region" description="Helical" evidence="8">
    <location>
        <begin position="68"/>
        <end position="84"/>
    </location>
</feature>
<evidence type="ECO:0000256" key="4">
    <source>
        <dbReference type="ARBA" id="ARBA00022840"/>
    </source>
</evidence>
<keyword evidence="3" id="KW-0547">Nucleotide-binding</keyword>
<dbReference type="SFLD" id="SFLDF00027">
    <property type="entry name" value="p-type_atpase"/>
    <property type="match status" value="1"/>
</dbReference>
<feature type="transmembrane region" description="Helical" evidence="8">
    <location>
        <begin position="227"/>
        <end position="247"/>
    </location>
</feature>
<keyword evidence="6 8" id="KW-1133">Transmembrane helix</keyword>
<dbReference type="EMBL" id="NPEA01000001">
    <property type="protein sequence ID" value="PJZ78782.1"/>
    <property type="molecule type" value="Genomic_DNA"/>
</dbReference>
<evidence type="ECO:0000256" key="6">
    <source>
        <dbReference type="ARBA" id="ARBA00022989"/>
    </source>
</evidence>
<dbReference type="Pfam" id="PF00702">
    <property type="entry name" value="Hydrolase"/>
    <property type="match status" value="1"/>
</dbReference>
<dbReference type="Gene3D" id="3.40.50.1000">
    <property type="entry name" value="HAD superfamily/HAD-like"/>
    <property type="match status" value="1"/>
</dbReference>
<dbReference type="SFLD" id="SFLDG00002">
    <property type="entry name" value="C1.7:_P-type_atpase_like"/>
    <property type="match status" value="1"/>
</dbReference>
<dbReference type="Pfam" id="PF00122">
    <property type="entry name" value="E1-E2_ATPase"/>
    <property type="match status" value="1"/>
</dbReference>
<feature type="transmembrane region" description="Helical" evidence="8">
    <location>
        <begin position="779"/>
        <end position="800"/>
    </location>
</feature>
<dbReference type="SMART" id="SM00831">
    <property type="entry name" value="Cation_ATPase_N"/>
    <property type="match status" value="1"/>
</dbReference>
<dbReference type="InterPro" id="IPR023299">
    <property type="entry name" value="ATPase_P-typ_cyto_dom_N"/>
</dbReference>
<evidence type="ECO:0000313" key="11">
    <source>
        <dbReference type="Proteomes" id="UP000231843"/>
    </source>
</evidence>
<keyword evidence="5" id="KW-1278">Translocase</keyword>
<feature type="transmembrane region" description="Helical" evidence="8">
    <location>
        <begin position="812"/>
        <end position="831"/>
    </location>
</feature>
<keyword evidence="11" id="KW-1185">Reference proteome</keyword>
<dbReference type="Pfam" id="PF00690">
    <property type="entry name" value="Cation_ATPase_N"/>
    <property type="match status" value="1"/>
</dbReference>
<accession>A0A2N0A369</accession>
<dbReference type="InterPro" id="IPR036412">
    <property type="entry name" value="HAD-like_sf"/>
</dbReference>
<dbReference type="Pfam" id="PF00689">
    <property type="entry name" value="Cation_ATPase_C"/>
    <property type="match status" value="1"/>
</dbReference>
<dbReference type="SUPFAM" id="SSF81665">
    <property type="entry name" value="Calcium ATPase, transmembrane domain M"/>
    <property type="match status" value="1"/>
</dbReference>
<keyword evidence="2 8" id="KW-0812">Transmembrane</keyword>
<organism evidence="10 11">
    <name type="scientific">Leptospira neocaledonica</name>
    <dbReference type="NCBI Taxonomy" id="2023192"/>
    <lineage>
        <taxon>Bacteria</taxon>
        <taxon>Pseudomonadati</taxon>
        <taxon>Spirochaetota</taxon>
        <taxon>Spirochaetia</taxon>
        <taxon>Leptospirales</taxon>
        <taxon>Leptospiraceae</taxon>
        <taxon>Leptospira</taxon>
    </lineage>
</organism>
<keyword evidence="4" id="KW-0067">ATP-binding</keyword>
<proteinExistence type="predicted"/>
<sequence length="840" mass="93555">MPPTTEIFYQGLSFLEASKLLRKFGPNESKLKKKSFWRISLSILSEPMLSLLLACGFIYAILGDLEEAVTLSIAVIVVISLTIYQRNKSEKALESLRKLSPLRAKVIREGKKIEIDSSLIVPGDIVFLAEGDKVPADGYLVDGLNLHSDESLLTGESIPVLKEETDLHNQGPYSDSQKIYSGTKIVSGQGIFKVLFTGDFTYIGSIGKEMEEISESESPLQKEAKRFTSFFFLGALVISFFLIYGLGTRNGNWIQAVLATLTFLMAVLPEEIPVVLSVFFSLGAWRISQSGVLTRNLNSIETLGAATVLCVDKTGTLTENRMKVKGLVSSLENSLFEFKTPEVSEEFHLLLEFSILACKKDPFDPMEKAIRELGINLLYDTEHLHADWTLEKEYPLSPKLLALSYAWNSENQEKFVIGTKGAPEAIFDLCHFSKERTEYWEKITENYSLQGYRAIGVAKSEIVNSSLPENQHDFEFNFLGLILLEDPIRETVPASVSECIQAGIRVVIITGDHAGTAKAVASKIGLVDHKESITGDELEKLTEEELASKLDTVGIFSRIKPAQKLKIVKAFQKKGEIVAMTGDGVNDALALQTAHIGISMGKRGTDVAREASDLVLLDDNFSSIVKSVFLGRRIYENIQKSISYIVSVHIPIIGMSLLPAFTGDPIFFFPAHILVLELIIDPTCSIVFESLELEKGDRFSNTSRKNSSLMTFSRFFLSFSQGAIVLVLLLVLYFCMKQNGHNENQIRSFGFIFLVVSNFSLMLTNLTHKGGFISILRSLYSSAFWIFFLAASALVASFQFEFSLKLFGFQKIPLDWIFFSVGLGLISGLIWEIRKIRFFA</sequence>
<dbReference type="GO" id="GO:0016887">
    <property type="term" value="F:ATP hydrolysis activity"/>
    <property type="evidence" value="ECO:0007669"/>
    <property type="project" value="InterPro"/>
</dbReference>
<evidence type="ECO:0000256" key="8">
    <source>
        <dbReference type="SAM" id="Phobius"/>
    </source>
</evidence>
<evidence type="ECO:0000256" key="2">
    <source>
        <dbReference type="ARBA" id="ARBA00022692"/>
    </source>
</evidence>
<dbReference type="InterPro" id="IPR001757">
    <property type="entry name" value="P_typ_ATPase"/>
</dbReference>
<reference evidence="10 11" key="1">
    <citation type="submission" date="2017-07" db="EMBL/GenBank/DDBJ databases">
        <title>Leptospira spp. isolated from tropical soils.</title>
        <authorList>
            <person name="Thibeaux R."/>
            <person name="Iraola G."/>
            <person name="Ferres I."/>
            <person name="Bierque E."/>
            <person name="Girault D."/>
            <person name="Soupe-Gilbert M.-E."/>
            <person name="Picardeau M."/>
            <person name="Goarant C."/>
        </authorList>
    </citation>
    <scope>NUCLEOTIDE SEQUENCE [LARGE SCALE GENOMIC DNA]</scope>
    <source>
        <strain evidence="10 11">ES4-C-A1</strain>
    </source>
</reference>
<dbReference type="PROSITE" id="PS00154">
    <property type="entry name" value="ATPASE_E1_E2"/>
    <property type="match status" value="1"/>
</dbReference>
<evidence type="ECO:0000256" key="5">
    <source>
        <dbReference type="ARBA" id="ARBA00022967"/>
    </source>
</evidence>
<dbReference type="AlphaFoldDB" id="A0A2N0A369"/>
<dbReference type="InterPro" id="IPR023214">
    <property type="entry name" value="HAD_sf"/>
</dbReference>
<feature type="domain" description="Cation-transporting P-type ATPase N-terminal" evidence="9">
    <location>
        <begin position="3"/>
        <end position="64"/>
    </location>
</feature>
<feature type="transmembrane region" description="Helical" evidence="8">
    <location>
        <begin position="667"/>
        <end position="691"/>
    </location>
</feature>
<feature type="transmembrane region" description="Helical" evidence="8">
    <location>
        <begin position="642"/>
        <end position="661"/>
    </location>
</feature>
<keyword evidence="7 8" id="KW-0472">Membrane</keyword>
<dbReference type="InterPro" id="IPR004014">
    <property type="entry name" value="ATPase_P-typ_cation-transptr_N"/>
</dbReference>
<dbReference type="Gene3D" id="3.40.1110.10">
    <property type="entry name" value="Calcium-transporting ATPase, cytoplasmic domain N"/>
    <property type="match status" value="1"/>
</dbReference>
<dbReference type="OrthoDB" id="9760364at2"/>
<dbReference type="Proteomes" id="UP000231843">
    <property type="component" value="Unassembled WGS sequence"/>
</dbReference>
<feature type="transmembrane region" description="Helical" evidence="8">
    <location>
        <begin position="746"/>
        <end position="767"/>
    </location>
</feature>
<dbReference type="NCBIfam" id="TIGR01494">
    <property type="entry name" value="ATPase_P-type"/>
    <property type="match status" value="2"/>
</dbReference>
<evidence type="ECO:0000256" key="7">
    <source>
        <dbReference type="ARBA" id="ARBA00023136"/>
    </source>
</evidence>